<evidence type="ECO:0000256" key="1">
    <source>
        <dbReference type="SAM" id="Phobius"/>
    </source>
</evidence>
<feature type="transmembrane region" description="Helical" evidence="1">
    <location>
        <begin position="20"/>
        <end position="38"/>
    </location>
</feature>
<dbReference type="PANTHER" id="PTHR46211:SF8">
    <property type="entry name" value="PHOSPHODIESTERASE"/>
    <property type="match status" value="1"/>
</dbReference>
<evidence type="ECO:0000313" key="3">
    <source>
        <dbReference type="EMBL" id="HJC63983.1"/>
    </source>
</evidence>
<dbReference type="SUPFAM" id="SSF51695">
    <property type="entry name" value="PLC-like phosphodiesterases"/>
    <property type="match status" value="1"/>
</dbReference>
<evidence type="ECO:0000259" key="2">
    <source>
        <dbReference type="PROSITE" id="PS51704"/>
    </source>
</evidence>
<feature type="transmembrane region" description="Helical" evidence="1">
    <location>
        <begin position="168"/>
        <end position="193"/>
    </location>
</feature>
<feature type="transmembrane region" description="Helical" evidence="1">
    <location>
        <begin position="67"/>
        <end position="91"/>
    </location>
</feature>
<reference evidence="3" key="2">
    <citation type="submission" date="2021-04" db="EMBL/GenBank/DDBJ databases">
        <authorList>
            <person name="Gilroy R."/>
        </authorList>
    </citation>
    <scope>NUCLEOTIDE SEQUENCE</scope>
    <source>
        <strain evidence="3">ChiBcec2-3848</strain>
    </source>
</reference>
<gene>
    <name evidence="3" type="ORF">H9753_10265</name>
</gene>
<evidence type="ECO:0000313" key="4">
    <source>
        <dbReference type="Proteomes" id="UP000823886"/>
    </source>
</evidence>
<dbReference type="GO" id="GO:0008081">
    <property type="term" value="F:phosphoric diester hydrolase activity"/>
    <property type="evidence" value="ECO:0007669"/>
    <property type="project" value="InterPro"/>
</dbReference>
<sequence length="607" mass="69104">MNKILKRTWRIIRKNFGSLLLFETGYRIASFWLIMRVVKKALDFSLRQQNISYLTAENYLKILSHPWSIALGILILLLILLLFLIEVSALLSGFYHSGQNRKVYASDLLFEGVRRTFFLLRYSRGAWIFCAALAAPFLTVWFLIREISYVRVLEFTARQIYQMVKPHWVLYLLLAAVLLISFLFVFALPYCILEKKKSWRGIREGIFLLRKRKKQLFGGVLLIQMLQFLLTVLAYGAAFAVMVGITKAVRPADTQITTVLIWGGYLDMGIGVFAGAVQLVLNLAFVYAVYAGFHKQEKEEIQLYALMKNYAWFSRIGRRKAAAVLTLLLVLCESAYLTAAAVSNDNVVDSLNPQTKITAHRGGALKAPENTLSALSYTIECGAEYAEIDVQETKDGELILLHDNSYKRTAGVNKKVWEMDYAQVAKLDAGASFHERFRGEKIPTLDDVLNFCSGSLDLNIEIKYNGKNKGIVNKVARTIREHDFAQHCVVTSMNYQFLRQLKKIAPEIRTGYIMTMAYGSISDAEAADFFSVKYTYITEDFVREAHSLGKEVHAWTVNYRGDAKRMLDMGVDNLITDDPIMVREVQNQESGNTDTGFFELMKYGLRI</sequence>
<keyword evidence="1" id="KW-0812">Transmembrane</keyword>
<dbReference type="InterPro" id="IPR030395">
    <property type="entry name" value="GP_PDE_dom"/>
</dbReference>
<dbReference type="InterPro" id="IPR017946">
    <property type="entry name" value="PLC-like_Pdiesterase_TIM-brl"/>
</dbReference>
<comment type="caution">
    <text evidence="3">The sequence shown here is derived from an EMBL/GenBank/DDBJ whole genome shotgun (WGS) entry which is preliminary data.</text>
</comment>
<dbReference type="Proteomes" id="UP000823886">
    <property type="component" value="Unassembled WGS sequence"/>
</dbReference>
<dbReference type="InterPro" id="IPR018476">
    <property type="entry name" value="GlyceroP-diester-Pdiesterase_M"/>
</dbReference>
<organism evidence="3 4">
    <name type="scientific">Candidatus Blautia merdavium</name>
    <dbReference type="NCBI Taxonomy" id="2838494"/>
    <lineage>
        <taxon>Bacteria</taxon>
        <taxon>Bacillati</taxon>
        <taxon>Bacillota</taxon>
        <taxon>Clostridia</taxon>
        <taxon>Lachnospirales</taxon>
        <taxon>Lachnospiraceae</taxon>
        <taxon>Blautia</taxon>
    </lineage>
</organism>
<dbReference type="Pfam" id="PF10110">
    <property type="entry name" value="GPDPase_memb"/>
    <property type="match status" value="1"/>
</dbReference>
<protein>
    <submittedName>
        <fullName evidence="3">Glycerophosphodiester phosphodiesterase</fullName>
    </submittedName>
</protein>
<dbReference type="EMBL" id="DWVZ01000142">
    <property type="protein sequence ID" value="HJC63983.1"/>
    <property type="molecule type" value="Genomic_DNA"/>
</dbReference>
<dbReference type="PROSITE" id="PS51704">
    <property type="entry name" value="GP_PDE"/>
    <property type="match status" value="1"/>
</dbReference>
<dbReference type="CDD" id="cd08579">
    <property type="entry name" value="GDPD_memb_like"/>
    <property type="match status" value="1"/>
</dbReference>
<feature type="transmembrane region" description="Helical" evidence="1">
    <location>
        <begin position="265"/>
        <end position="290"/>
    </location>
</feature>
<proteinExistence type="predicted"/>
<feature type="transmembrane region" description="Helical" evidence="1">
    <location>
        <begin position="125"/>
        <end position="144"/>
    </location>
</feature>
<keyword evidence="1" id="KW-0472">Membrane</keyword>
<dbReference type="Pfam" id="PF03009">
    <property type="entry name" value="GDPD"/>
    <property type="match status" value="1"/>
</dbReference>
<dbReference type="Gene3D" id="3.20.20.190">
    <property type="entry name" value="Phosphatidylinositol (PI) phosphodiesterase"/>
    <property type="match status" value="1"/>
</dbReference>
<dbReference type="AlphaFoldDB" id="A0A9D2PPF0"/>
<dbReference type="PANTHER" id="PTHR46211">
    <property type="entry name" value="GLYCEROPHOSPHORYL DIESTER PHOSPHODIESTERASE"/>
    <property type="match status" value="1"/>
</dbReference>
<feature type="transmembrane region" description="Helical" evidence="1">
    <location>
        <begin position="321"/>
        <end position="342"/>
    </location>
</feature>
<dbReference type="GO" id="GO:0006629">
    <property type="term" value="P:lipid metabolic process"/>
    <property type="evidence" value="ECO:0007669"/>
    <property type="project" value="InterPro"/>
</dbReference>
<name>A0A9D2PPF0_9FIRM</name>
<keyword evidence="1" id="KW-1133">Transmembrane helix</keyword>
<reference evidence="3" key="1">
    <citation type="journal article" date="2021" name="PeerJ">
        <title>Extensive microbial diversity within the chicken gut microbiome revealed by metagenomics and culture.</title>
        <authorList>
            <person name="Gilroy R."/>
            <person name="Ravi A."/>
            <person name="Getino M."/>
            <person name="Pursley I."/>
            <person name="Horton D.L."/>
            <person name="Alikhan N.F."/>
            <person name="Baker D."/>
            <person name="Gharbi K."/>
            <person name="Hall N."/>
            <person name="Watson M."/>
            <person name="Adriaenssens E.M."/>
            <person name="Foster-Nyarko E."/>
            <person name="Jarju S."/>
            <person name="Secka A."/>
            <person name="Antonio M."/>
            <person name="Oren A."/>
            <person name="Chaudhuri R.R."/>
            <person name="La Ragione R."/>
            <person name="Hildebrand F."/>
            <person name="Pallen M.J."/>
        </authorList>
    </citation>
    <scope>NUCLEOTIDE SEQUENCE</scope>
    <source>
        <strain evidence="3">ChiBcec2-3848</strain>
    </source>
</reference>
<accession>A0A9D2PPF0</accession>
<feature type="transmembrane region" description="Helical" evidence="1">
    <location>
        <begin position="216"/>
        <end position="245"/>
    </location>
</feature>
<feature type="domain" description="GP-PDE" evidence="2">
    <location>
        <begin position="355"/>
        <end position="586"/>
    </location>
</feature>